<accession>A0ABU5II97</accession>
<evidence type="ECO:0000313" key="1">
    <source>
        <dbReference type="EMBL" id="MDZ5458211.1"/>
    </source>
</evidence>
<dbReference type="EMBL" id="JAXOJX010000027">
    <property type="protein sequence ID" value="MDZ5458211.1"/>
    <property type="molecule type" value="Genomic_DNA"/>
</dbReference>
<dbReference type="RefSeq" id="WP_322466354.1">
    <property type="nucleotide sequence ID" value="NZ_JAXOJX010000027.1"/>
</dbReference>
<sequence length="289" mass="31895">MEEPSLSSLPFALTRFHVRRLSELWRSAGWPCQDLLEAELLAAGLLERLLEDGRERLRLTEAGIAALAQGRQRNRRAFDAHEALVQRVARHLQRSGRIVYTELKLRAQVAVTSPTQAVAVTAAGLPHAPPLASTEALPAGLGFEDEPPLRPGQMGQMGQMGKLRWVQARPDVFSIRYTSVEAYLQPLVHEIKVRRADLLSDLRRPEKRAAYLGMAGECWYVLAEGIGGPEDVPPECGVLIATPTALECARPAPSRIGPMRFDLWMALARAVPLEREMSEEQGWLGEGGS</sequence>
<reference evidence="1 2" key="1">
    <citation type="submission" date="2023-11" db="EMBL/GenBank/DDBJ databases">
        <title>Draft genome of Azohydromonas lata strain H1 (DSM1123), a polyhydroxyalkanoate producer.</title>
        <authorList>
            <person name="Traversa D."/>
            <person name="D'Addabbo P."/>
            <person name="Pazzani C."/>
            <person name="Manzari C."/>
            <person name="Chiara M."/>
            <person name="Scrascia M."/>
        </authorList>
    </citation>
    <scope>NUCLEOTIDE SEQUENCE [LARGE SCALE GENOMIC DNA]</scope>
    <source>
        <strain evidence="1 2">H1</strain>
    </source>
</reference>
<organism evidence="1 2">
    <name type="scientific">Azohydromonas lata</name>
    <dbReference type="NCBI Taxonomy" id="45677"/>
    <lineage>
        <taxon>Bacteria</taxon>
        <taxon>Pseudomonadati</taxon>
        <taxon>Pseudomonadota</taxon>
        <taxon>Betaproteobacteria</taxon>
        <taxon>Burkholderiales</taxon>
        <taxon>Sphaerotilaceae</taxon>
        <taxon>Azohydromonas</taxon>
    </lineage>
</organism>
<gene>
    <name evidence="1" type="ORF">SM757_16675</name>
</gene>
<dbReference type="Proteomes" id="UP001293718">
    <property type="component" value="Unassembled WGS sequence"/>
</dbReference>
<evidence type="ECO:0000313" key="2">
    <source>
        <dbReference type="Proteomes" id="UP001293718"/>
    </source>
</evidence>
<name>A0ABU5II97_9BURK</name>
<keyword evidence="2" id="KW-1185">Reference proteome</keyword>
<comment type="caution">
    <text evidence="1">The sequence shown here is derived from an EMBL/GenBank/DDBJ whole genome shotgun (WGS) entry which is preliminary data.</text>
</comment>
<protein>
    <submittedName>
        <fullName evidence="1">Uncharacterized protein</fullName>
    </submittedName>
</protein>
<proteinExistence type="predicted"/>